<dbReference type="EMBL" id="LKLU01000136">
    <property type="protein sequence ID" value="KSU18019.1"/>
    <property type="molecule type" value="Genomic_DNA"/>
</dbReference>
<gene>
    <name evidence="1" type="ORF">M20_2445</name>
</gene>
<protein>
    <submittedName>
        <fullName evidence="1">Uncharacterized protein</fullName>
    </submittedName>
</protein>
<organism evidence="1 2">
    <name type="scientific">Lactococcus lactis subsp. lactis</name>
    <name type="common">Streptococcus lactis</name>
    <dbReference type="NCBI Taxonomy" id="1360"/>
    <lineage>
        <taxon>Bacteria</taxon>
        <taxon>Bacillati</taxon>
        <taxon>Bacillota</taxon>
        <taxon>Bacilli</taxon>
        <taxon>Lactobacillales</taxon>
        <taxon>Streptococcaceae</taxon>
        <taxon>Lactococcus</taxon>
    </lineage>
</organism>
<name>A0A0V8BPW2_LACLL</name>
<dbReference type="Proteomes" id="UP000053719">
    <property type="component" value="Unassembled WGS sequence"/>
</dbReference>
<comment type="caution">
    <text evidence="1">The sequence shown here is derived from an EMBL/GenBank/DDBJ whole genome shotgun (WGS) entry which is preliminary data.</text>
</comment>
<reference evidence="2" key="1">
    <citation type="submission" date="2015-10" db="EMBL/GenBank/DDBJ databases">
        <title>Draft Genome Sequences of 11 Lactococcus lactis subspecies cremoris strains.</title>
        <authorList>
            <person name="Wels M."/>
            <person name="Backus L."/>
            <person name="Boekhorst J."/>
            <person name="Dijkstra A."/>
            <person name="Beerthuizen M."/>
            <person name="Kelly W."/>
            <person name="Siezen R."/>
            <person name="Bachmann H."/>
            <person name="Van Hijum S."/>
        </authorList>
    </citation>
    <scope>NUCLEOTIDE SEQUENCE [LARGE SCALE GENOMIC DNA]</scope>
    <source>
        <strain evidence="2">M20</strain>
    </source>
</reference>
<dbReference type="PATRIC" id="fig|1360.104.peg.1934"/>
<evidence type="ECO:0000313" key="2">
    <source>
        <dbReference type="Proteomes" id="UP000053719"/>
    </source>
</evidence>
<evidence type="ECO:0000313" key="1">
    <source>
        <dbReference type="EMBL" id="KSU18019.1"/>
    </source>
</evidence>
<proteinExistence type="predicted"/>
<accession>A0A0V8BPW2</accession>
<dbReference type="AlphaFoldDB" id="A0A0V8BPW2"/>
<sequence>MLPLTLLRLGNSMYFQLSEATIIDNIEANTPNTMNGILIPILTKQKQ</sequence>